<evidence type="ECO:0000313" key="8">
    <source>
        <dbReference type="EMBL" id="KHJ87125.1"/>
    </source>
</evidence>
<dbReference type="Proteomes" id="UP000053660">
    <property type="component" value="Unassembled WGS sequence"/>
</dbReference>
<dbReference type="GO" id="GO:0005789">
    <property type="term" value="C:endoplasmic reticulum membrane"/>
    <property type="evidence" value="ECO:0007669"/>
    <property type="project" value="UniProtKB-SubCell"/>
</dbReference>
<dbReference type="PANTHER" id="PTHR45799:SF2">
    <property type="entry name" value="RETICULON-LIKE PROTEIN"/>
    <property type="match status" value="1"/>
</dbReference>
<name>A0A0B1SVE2_OESDE</name>
<evidence type="ECO:0000256" key="5">
    <source>
        <dbReference type="ARBA" id="ARBA00023136"/>
    </source>
</evidence>
<dbReference type="InterPro" id="IPR046964">
    <property type="entry name" value="RTN1-4"/>
</dbReference>
<dbReference type="EMBL" id="KN558485">
    <property type="protein sequence ID" value="KHJ87125.1"/>
    <property type="molecule type" value="Genomic_DNA"/>
</dbReference>
<evidence type="ECO:0000256" key="2">
    <source>
        <dbReference type="ARBA" id="ARBA00022692"/>
    </source>
</evidence>
<feature type="transmembrane region" description="Helical" evidence="6">
    <location>
        <begin position="73"/>
        <end position="106"/>
    </location>
</feature>
<evidence type="ECO:0000256" key="4">
    <source>
        <dbReference type="ARBA" id="ARBA00022989"/>
    </source>
</evidence>
<sequence>MKILTNHLFTIDALDSCCFLDIIYWRDPKKSGVALSLILLVVFILAKGVNEEPSQLILDGSHWSFHLCSTDKYILFQFALILWSLTYIAYWFSGFALVILGVLAVFSVPKVYEMYQEPIDANLAKVSEQLKKVSQMIEEKLPFLKKAQTEVEKKEQ</sequence>
<keyword evidence="3 6" id="KW-0256">Endoplasmic reticulum</keyword>
<gene>
    <name evidence="8" type="ORF">OESDEN_13107</name>
</gene>
<evidence type="ECO:0000259" key="7">
    <source>
        <dbReference type="PROSITE" id="PS50845"/>
    </source>
</evidence>
<dbReference type="AlphaFoldDB" id="A0A0B1SVE2"/>
<feature type="transmembrane region" description="Helical" evidence="6">
    <location>
        <begin position="32"/>
        <end position="49"/>
    </location>
</feature>
<dbReference type="GO" id="GO:0030424">
    <property type="term" value="C:axon"/>
    <property type="evidence" value="ECO:0007669"/>
    <property type="project" value="TreeGrafter"/>
</dbReference>
<evidence type="ECO:0000313" key="9">
    <source>
        <dbReference type="Proteomes" id="UP000053660"/>
    </source>
</evidence>
<accession>A0A0B1SVE2</accession>
<proteinExistence type="predicted"/>
<keyword evidence="5 6" id="KW-0472">Membrane</keyword>
<feature type="domain" description="Reticulon" evidence="7">
    <location>
        <begin position="76"/>
        <end position="156"/>
    </location>
</feature>
<evidence type="ECO:0000256" key="3">
    <source>
        <dbReference type="ARBA" id="ARBA00022824"/>
    </source>
</evidence>
<organism evidence="8 9">
    <name type="scientific">Oesophagostomum dentatum</name>
    <name type="common">Nodular worm</name>
    <dbReference type="NCBI Taxonomy" id="61180"/>
    <lineage>
        <taxon>Eukaryota</taxon>
        <taxon>Metazoa</taxon>
        <taxon>Ecdysozoa</taxon>
        <taxon>Nematoda</taxon>
        <taxon>Chromadorea</taxon>
        <taxon>Rhabditida</taxon>
        <taxon>Rhabditina</taxon>
        <taxon>Rhabditomorpha</taxon>
        <taxon>Strongyloidea</taxon>
        <taxon>Strongylidae</taxon>
        <taxon>Oesophagostomum</taxon>
    </lineage>
</organism>
<keyword evidence="2 6" id="KW-0812">Transmembrane</keyword>
<comment type="subcellular location">
    <subcellularLocation>
        <location evidence="1 6">Endoplasmic reticulum membrane</location>
        <topology evidence="1 6">Multi-pass membrane protein</topology>
    </subcellularLocation>
</comment>
<dbReference type="PROSITE" id="PS50845">
    <property type="entry name" value="RETICULON"/>
    <property type="match status" value="2"/>
</dbReference>
<dbReference type="Pfam" id="PF02453">
    <property type="entry name" value="Reticulon"/>
    <property type="match status" value="1"/>
</dbReference>
<keyword evidence="4 6" id="KW-1133">Transmembrane helix</keyword>
<dbReference type="OrthoDB" id="567788at2759"/>
<dbReference type="InterPro" id="IPR003388">
    <property type="entry name" value="Reticulon"/>
</dbReference>
<protein>
    <recommendedName>
        <fullName evidence="6">Reticulon-like protein</fullName>
    </recommendedName>
</protein>
<keyword evidence="9" id="KW-1185">Reference proteome</keyword>
<dbReference type="PANTHER" id="PTHR45799">
    <property type="entry name" value="RETICULON-LIKE PROTEIN"/>
    <property type="match status" value="1"/>
</dbReference>
<reference evidence="8 9" key="1">
    <citation type="submission" date="2014-03" db="EMBL/GenBank/DDBJ databases">
        <title>Draft genome of the hookworm Oesophagostomum dentatum.</title>
        <authorList>
            <person name="Mitreva M."/>
        </authorList>
    </citation>
    <scope>NUCLEOTIDE SEQUENCE [LARGE SCALE GENOMIC DNA]</scope>
    <source>
        <strain evidence="8 9">OD-Hann</strain>
    </source>
</reference>
<feature type="domain" description="Reticulon" evidence="7">
    <location>
        <begin position="19"/>
        <end position="47"/>
    </location>
</feature>
<evidence type="ECO:0000256" key="6">
    <source>
        <dbReference type="RuleBase" id="RU363132"/>
    </source>
</evidence>
<evidence type="ECO:0000256" key="1">
    <source>
        <dbReference type="ARBA" id="ARBA00004477"/>
    </source>
</evidence>